<name>G2KSK6_MICAA</name>
<evidence type="ECO:0000313" key="1">
    <source>
        <dbReference type="EMBL" id="AEP09606.1"/>
    </source>
</evidence>
<proteinExistence type="predicted"/>
<protein>
    <submittedName>
        <fullName evidence="1">Uncharacterized protein</fullName>
    </submittedName>
</protein>
<dbReference type="STRING" id="856793.MICA_1284"/>
<dbReference type="Proteomes" id="UP000009286">
    <property type="component" value="Chromosome"/>
</dbReference>
<accession>G2KSK6</accession>
<evidence type="ECO:0000313" key="2">
    <source>
        <dbReference type="Proteomes" id="UP000009286"/>
    </source>
</evidence>
<reference evidence="1 2" key="1">
    <citation type="journal article" date="2011" name="BMC Genomics">
        <title>Genomic insights into an obligate epibiotic bacterial predator: Micavibrio aeruginosavorus ARL-13.</title>
        <authorList>
            <person name="Wang Z."/>
            <person name="Kadouri D."/>
            <person name="Wu M."/>
        </authorList>
    </citation>
    <scope>NUCLEOTIDE SEQUENCE [LARGE SCALE GENOMIC DNA]</scope>
    <source>
        <strain evidence="1 2">ARL-13</strain>
    </source>
</reference>
<dbReference type="KEGG" id="mai:MICA_1284"/>
<gene>
    <name evidence="1" type="ordered locus">MICA_1284</name>
</gene>
<dbReference type="EMBL" id="CP002382">
    <property type="protein sequence ID" value="AEP09606.1"/>
    <property type="molecule type" value="Genomic_DNA"/>
</dbReference>
<dbReference type="AlphaFoldDB" id="G2KSK6"/>
<sequence length="43" mass="5258">MFKRRQKRFVTLFANKDDFTRSIIRYKGQSLTHSVNRLKYPPI</sequence>
<keyword evidence="2" id="KW-1185">Reference proteome</keyword>
<organism evidence="1 2">
    <name type="scientific">Micavibrio aeruginosavorus (strain ARL-13)</name>
    <dbReference type="NCBI Taxonomy" id="856793"/>
    <lineage>
        <taxon>Bacteria</taxon>
        <taxon>Pseudomonadati</taxon>
        <taxon>Bdellovibrionota</taxon>
        <taxon>Bdellovibrionia</taxon>
        <taxon>Bdellovibrionales</taxon>
        <taxon>Pseudobdellovibrionaceae</taxon>
        <taxon>Micavibrio</taxon>
    </lineage>
</organism>
<dbReference type="HOGENOM" id="CLU_3235971_0_0_5"/>